<dbReference type="RefSeq" id="WP_223096401.1">
    <property type="nucleotide sequence ID" value="NZ_CP061913.1"/>
</dbReference>
<proteinExistence type="inferred from homology"/>
<reference evidence="4 5" key="1">
    <citation type="submission" date="2024-09" db="EMBL/GenBank/DDBJ databases">
        <authorList>
            <person name="Sun Q."/>
            <person name="Mori K."/>
        </authorList>
    </citation>
    <scope>NUCLEOTIDE SEQUENCE [LARGE SCALE GENOMIC DNA]</scope>
    <source>
        <strain evidence="4 5">JCM 3307</strain>
    </source>
</reference>
<protein>
    <submittedName>
        <fullName evidence="4">TIGR01777 family oxidoreductase</fullName>
    </submittedName>
</protein>
<dbReference type="InterPro" id="IPR036291">
    <property type="entry name" value="NAD(P)-bd_dom_sf"/>
</dbReference>
<dbReference type="PANTHER" id="PTHR11092:SF0">
    <property type="entry name" value="EPIMERASE FAMILY PROTEIN SDR39U1"/>
    <property type="match status" value="1"/>
</dbReference>
<feature type="domain" description="NAD-dependent epimerase/dehydratase" evidence="2">
    <location>
        <begin position="3"/>
        <end position="129"/>
    </location>
</feature>
<evidence type="ECO:0000259" key="2">
    <source>
        <dbReference type="Pfam" id="PF01370"/>
    </source>
</evidence>
<dbReference type="InterPro" id="IPR001509">
    <property type="entry name" value="Epimerase_deHydtase"/>
</dbReference>
<dbReference type="Pfam" id="PF08338">
    <property type="entry name" value="DUF1731"/>
    <property type="match status" value="1"/>
</dbReference>
<comment type="similarity">
    <text evidence="1">Belongs to the NAD(P)-dependent epimerase/dehydratase family. SDR39U1 subfamily.</text>
</comment>
<dbReference type="NCBIfam" id="TIGR01777">
    <property type="entry name" value="yfcH"/>
    <property type="match status" value="1"/>
</dbReference>
<dbReference type="InterPro" id="IPR013549">
    <property type="entry name" value="DUF1731"/>
</dbReference>
<evidence type="ECO:0000313" key="5">
    <source>
        <dbReference type="Proteomes" id="UP001589608"/>
    </source>
</evidence>
<evidence type="ECO:0000313" key="4">
    <source>
        <dbReference type="EMBL" id="MFB9448296.1"/>
    </source>
</evidence>
<dbReference type="Pfam" id="PF01370">
    <property type="entry name" value="Epimerase"/>
    <property type="match status" value="1"/>
</dbReference>
<dbReference type="InterPro" id="IPR010099">
    <property type="entry name" value="SDR39U1"/>
</dbReference>
<gene>
    <name evidence="4" type="ORF">ACFFTR_34855</name>
</gene>
<name>A0ABV5MHH8_9ACTN</name>
<evidence type="ECO:0000259" key="3">
    <source>
        <dbReference type="Pfam" id="PF08338"/>
    </source>
</evidence>
<sequence length="309" mass="33044">MKIVLAGGTGALGRRIAADLAERGDEIVILTRRWRRDVPHRQVEWDGATVEDWAAELSGAAVINLAGELVDRRPTAKNIELLRLSRVRPTCALVEAAAVLAEPPAVWLQASTLAIYGDAGEAELDEDAEPADGPPQMAGVAQAWESAAALTEAATFHRAIVGTRQAMLRTGIVLDRGTPALDRLAGLVRWGLGGRVGTGQQWISWIHIADFLAVVRHVLTDASMSGIVHVTGPNPVRNTELMSTLRAVLRRPPAPPTPAAAVRLGALVLRTDPALALTGRRCIPRRLLEAGFDFKHPALGPALRNLLVP</sequence>
<dbReference type="Proteomes" id="UP001589608">
    <property type="component" value="Unassembled WGS sequence"/>
</dbReference>
<organism evidence="4 5">
    <name type="scientific">Dactylosporangium vinaceum</name>
    <dbReference type="NCBI Taxonomy" id="53362"/>
    <lineage>
        <taxon>Bacteria</taxon>
        <taxon>Bacillati</taxon>
        <taxon>Actinomycetota</taxon>
        <taxon>Actinomycetes</taxon>
        <taxon>Micromonosporales</taxon>
        <taxon>Micromonosporaceae</taxon>
        <taxon>Dactylosporangium</taxon>
    </lineage>
</organism>
<dbReference type="PANTHER" id="PTHR11092">
    <property type="entry name" value="SUGAR NUCLEOTIDE EPIMERASE RELATED"/>
    <property type="match status" value="1"/>
</dbReference>
<dbReference type="SUPFAM" id="SSF51735">
    <property type="entry name" value="NAD(P)-binding Rossmann-fold domains"/>
    <property type="match status" value="1"/>
</dbReference>
<evidence type="ECO:0000256" key="1">
    <source>
        <dbReference type="ARBA" id="ARBA00009353"/>
    </source>
</evidence>
<comment type="caution">
    <text evidence="4">The sequence shown here is derived from an EMBL/GenBank/DDBJ whole genome shotgun (WGS) entry which is preliminary data.</text>
</comment>
<dbReference type="Gene3D" id="3.40.50.720">
    <property type="entry name" value="NAD(P)-binding Rossmann-like Domain"/>
    <property type="match status" value="1"/>
</dbReference>
<keyword evidence="5" id="KW-1185">Reference proteome</keyword>
<accession>A0ABV5MHH8</accession>
<dbReference type="EMBL" id="JBHMCA010000056">
    <property type="protein sequence ID" value="MFB9448296.1"/>
    <property type="molecule type" value="Genomic_DNA"/>
</dbReference>
<feature type="domain" description="DUF1731" evidence="3">
    <location>
        <begin position="257"/>
        <end position="306"/>
    </location>
</feature>